<dbReference type="AlphaFoldDB" id="A0A5J4SWD4"/>
<proteinExistence type="predicted"/>
<reference evidence="1" key="1">
    <citation type="submission" date="2019-03" db="EMBL/GenBank/DDBJ databases">
        <title>Single cell metagenomics reveals metabolic interactions within the superorganism composed of flagellate Streblomastix strix and complex community of Bacteroidetes bacteria on its surface.</title>
        <authorList>
            <person name="Treitli S.C."/>
            <person name="Kolisko M."/>
            <person name="Husnik F."/>
            <person name="Keeling P."/>
            <person name="Hampl V."/>
        </authorList>
    </citation>
    <scope>NUCLEOTIDE SEQUENCE</scope>
    <source>
        <strain evidence="1">STM</strain>
    </source>
</reference>
<accession>A0A5J4SWD4</accession>
<evidence type="ECO:0000313" key="2">
    <source>
        <dbReference type="EMBL" id="KAA6349774.1"/>
    </source>
</evidence>
<protein>
    <submittedName>
        <fullName evidence="1">Uncharacterized protein</fullName>
    </submittedName>
</protein>
<gene>
    <name evidence="1" type="ORF">EZS27_002821</name>
    <name evidence="2" type="ORF">EZS27_002854</name>
</gene>
<dbReference type="EMBL" id="SNRY01000040">
    <property type="protein sequence ID" value="KAA6349774.1"/>
    <property type="molecule type" value="Genomic_DNA"/>
</dbReference>
<name>A0A5J4SWD4_9ZZZZ</name>
<sequence length="114" mass="13258">MRIKRYASHYLLLPEYGFLKQHAIEIRGECVVRVFPFSGEPEDMAWYPGVILLSGEKADKTQITHLFQFPYNLLSELPGIFQTNVPIQRVVYLLYPFDFDKMTVSEVTEISRIG</sequence>
<comment type="caution">
    <text evidence="1">The sequence shown here is derived from an EMBL/GenBank/DDBJ whole genome shotgun (WGS) entry which is preliminary data.</text>
</comment>
<evidence type="ECO:0000313" key="1">
    <source>
        <dbReference type="EMBL" id="KAA6349741.1"/>
    </source>
</evidence>
<organism evidence="1">
    <name type="scientific">termite gut metagenome</name>
    <dbReference type="NCBI Taxonomy" id="433724"/>
    <lineage>
        <taxon>unclassified sequences</taxon>
        <taxon>metagenomes</taxon>
        <taxon>organismal metagenomes</taxon>
    </lineage>
</organism>
<dbReference type="EMBL" id="SNRY01000040">
    <property type="protein sequence ID" value="KAA6349741.1"/>
    <property type="molecule type" value="Genomic_DNA"/>
</dbReference>